<dbReference type="InterPro" id="IPR001375">
    <property type="entry name" value="Peptidase_S9_cat"/>
</dbReference>
<dbReference type="InterPro" id="IPR029058">
    <property type="entry name" value="AB_hydrolase_fold"/>
</dbReference>
<evidence type="ECO:0000256" key="1">
    <source>
        <dbReference type="ARBA" id="ARBA00022801"/>
    </source>
</evidence>
<keyword evidence="2" id="KW-0720">Serine protease</keyword>
<accession>A0ABV5ADH6</accession>
<dbReference type="GO" id="GO:0016787">
    <property type="term" value="F:hydrolase activity"/>
    <property type="evidence" value="ECO:0007669"/>
    <property type="project" value="UniProtKB-KW"/>
</dbReference>
<evidence type="ECO:0000259" key="3">
    <source>
        <dbReference type="Pfam" id="PF00326"/>
    </source>
</evidence>
<evidence type="ECO:0000313" key="5">
    <source>
        <dbReference type="Proteomes" id="UP001579974"/>
    </source>
</evidence>
<dbReference type="Pfam" id="PF07676">
    <property type="entry name" value="PD40"/>
    <property type="match status" value="1"/>
</dbReference>
<dbReference type="SUPFAM" id="SSF82171">
    <property type="entry name" value="DPP6 N-terminal domain-like"/>
    <property type="match status" value="1"/>
</dbReference>
<dbReference type="EMBL" id="JBDXSU010000005">
    <property type="protein sequence ID" value="MFB5190327.1"/>
    <property type="molecule type" value="Genomic_DNA"/>
</dbReference>
<feature type="domain" description="Peptidase S9 prolyl oligopeptidase catalytic" evidence="3">
    <location>
        <begin position="474"/>
        <end position="682"/>
    </location>
</feature>
<dbReference type="Gene3D" id="3.40.50.1820">
    <property type="entry name" value="alpha/beta hydrolase"/>
    <property type="match status" value="1"/>
</dbReference>
<dbReference type="RefSeq" id="WP_275473622.1">
    <property type="nucleotide sequence ID" value="NZ_CP162940.1"/>
</dbReference>
<reference evidence="4 5" key="1">
    <citation type="journal article" date="2024" name="Int. J. Mol. Sci.">
        <title>Exploration of Alicyclobacillus spp. Genome in Search of Antibiotic Resistance.</title>
        <authorList>
            <person name="Bucka-Kolendo J."/>
            <person name="Kiousi D.E."/>
            <person name="Dekowska A."/>
            <person name="Mikolajczuk-Szczyrba A."/>
            <person name="Karadedos D.M."/>
            <person name="Michael P."/>
            <person name="Galanis A."/>
            <person name="Sokolowska B."/>
        </authorList>
    </citation>
    <scope>NUCLEOTIDE SEQUENCE [LARGE SCALE GENOMIC DNA]</scope>
    <source>
        <strain evidence="4 5">KKP 3000</strain>
    </source>
</reference>
<proteinExistence type="predicted"/>
<dbReference type="SUPFAM" id="SSF53474">
    <property type="entry name" value="alpha/beta-Hydrolases"/>
    <property type="match status" value="1"/>
</dbReference>
<dbReference type="Pfam" id="PF00326">
    <property type="entry name" value="Peptidase_S9"/>
    <property type="match status" value="1"/>
</dbReference>
<sequence>MGNRTLIPEDLFHLNMVGRVAIHPGGRHAICEMSHLLQESNETVTHLWHVDTNSGDRTPFTWARGSQTHPAYAPDGRFLAFIGRSTGEKGQVYVMRTDGGEAVRVTNEALGVQSFKWHPHGTSIIYQASRDGTSTPSDSPRARFTSDVRVIERTWYRLDGVGYFGSERTHLSIVDVTPFTAYRSLQSHPVRDFTFPKRLLTDGAFDVQDYDIHPDGRHLVFVSSLAEDADETQHRFVYEAEIADGTEGCEVASPVVLPLPIRQAQQIAYDPTGERIAVLGHNRPYGQYSLSQMFVYERKSNTSTLISDGWELSFGNAVLSDVRSEVDAPIRWSEHGRYVYTIATKCGTSQLIRADVDTGSFEWLTEGDHTVLTFDLSRDSATAAMLIETATAPADLFVQNIPLSGEDSTTPRRLTDSNRPLFEEAAVIRPKRVRVDGETELEGWVMLPEGPVPEGGFPAVLQVHGGPVAAYGESFFLEFQLLAQAGIAVLFCNPRGSLGYGQAYCSVIRGRWGTVDFEDTERFVDAVTATHPINPRRLAIAGGSYGGFMAAWAIGHTNRYQSAVVMRACVNEYSMFGTCDVGFLDVEDLPGAPWECPDAYVNLSPIAFADKMKAKVLILHAENDLRCPIEQAEQLYAALKYHRVPVRMVRFPDESHGMSRNGKPWHRVARLEYIVTFLKMTLQA</sequence>
<evidence type="ECO:0000256" key="2">
    <source>
        <dbReference type="ARBA" id="ARBA00022825"/>
    </source>
</evidence>
<dbReference type="EC" id="3.4.-.-" evidence="4"/>
<keyword evidence="5" id="KW-1185">Reference proteome</keyword>
<evidence type="ECO:0000313" key="4">
    <source>
        <dbReference type="EMBL" id="MFB5190327.1"/>
    </source>
</evidence>
<name>A0ABV5ADH6_9BACL</name>
<dbReference type="Gene3D" id="2.120.10.30">
    <property type="entry name" value="TolB, C-terminal domain"/>
    <property type="match status" value="2"/>
</dbReference>
<dbReference type="InterPro" id="IPR011042">
    <property type="entry name" value="6-blade_b-propeller_TolB-like"/>
</dbReference>
<organism evidence="4 5">
    <name type="scientific">Alicyclobacillus fastidiosus</name>
    <dbReference type="NCBI Taxonomy" id="392011"/>
    <lineage>
        <taxon>Bacteria</taxon>
        <taxon>Bacillati</taxon>
        <taxon>Bacillota</taxon>
        <taxon>Bacilli</taxon>
        <taxon>Bacillales</taxon>
        <taxon>Alicyclobacillaceae</taxon>
        <taxon>Alicyclobacillus</taxon>
    </lineage>
</organism>
<keyword evidence="1 4" id="KW-0378">Hydrolase</keyword>
<comment type="caution">
    <text evidence="4">The sequence shown here is derived from an EMBL/GenBank/DDBJ whole genome shotgun (WGS) entry which is preliminary data.</text>
</comment>
<dbReference type="Proteomes" id="UP001579974">
    <property type="component" value="Unassembled WGS sequence"/>
</dbReference>
<dbReference type="InterPro" id="IPR011659">
    <property type="entry name" value="WD40"/>
</dbReference>
<protein>
    <submittedName>
        <fullName evidence="4">S9 family peptidase</fullName>
        <ecNumber evidence="4">3.4.-.-</ecNumber>
    </submittedName>
</protein>
<gene>
    <name evidence="4" type="ORF">KKP3000_003772</name>
</gene>
<dbReference type="PANTHER" id="PTHR42776:SF27">
    <property type="entry name" value="DIPEPTIDYL PEPTIDASE FAMILY MEMBER 6"/>
    <property type="match status" value="1"/>
</dbReference>
<dbReference type="PANTHER" id="PTHR42776">
    <property type="entry name" value="SERINE PEPTIDASE S9 FAMILY MEMBER"/>
    <property type="match status" value="1"/>
</dbReference>
<keyword evidence="2" id="KW-0645">Protease</keyword>